<proteinExistence type="predicted"/>
<reference evidence="1" key="1">
    <citation type="submission" date="2020-06" db="EMBL/GenBank/DDBJ databases">
        <title>Unique genomic features of the anaerobic methanotrophic archaea.</title>
        <authorList>
            <person name="Chadwick G.L."/>
            <person name="Skennerton C.T."/>
            <person name="Laso-Perez R."/>
            <person name="Leu A.O."/>
            <person name="Speth D.R."/>
            <person name="Yu H."/>
            <person name="Morgan-Lang C."/>
            <person name="Hatzenpichler R."/>
            <person name="Goudeau D."/>
            <person name="Malmstrom R."/>
            <person name="Brazelton W.J."/>
            <person name="Woyke T."/>
            <person name="Hallam S.J."/>
            <person name="Tyson G.W."/>
            <person name="Wegener G."/>
            <person name="Boetius A."/>
            <person name="Orphan V."/>
        </authorList>
    </citation>
    <scope>NUCLEOTIDE SEQUENCE</scope>
</reference>
<evidence type="ECO:0000313" key="1">
    <source>
        <dbReference type="EMBL" id="QNO58243.1"/>
    </source>
</evidence>
<protein>
    <submittedName>
        <fullName evidence="1">Uncharacterized protein</fullName>
    </submittedName>
</protein>
<dbReference type="AlphaFoldDB" id="A0A7G9ZDA9"/>
<accession>A0A7G9ZDA9</accession>
<dbReference type="EMBL" id="MT631717">
    <property type="protein sequence ID" value="QNO58243.1"/>
    <property type="molecule type" value="Genomic_DNA"/>
</dbReference>
<sequence length="46" mass="5116">MTEEWKSEKKSSEVTDVRELTGNLLPMLLKKAGKVTVGDGWYVCSA</sequence>
<organism evidence="1">
    <name type="scientific">Candidatus Methanophaga sp. ANME-1 ERB7</name>
    <dbReference type="NCBI Taxonomy" id="2759913"/>
    <lineage>
        <taxon>Archaea</taxon>
        <taxon>Methanobacteriati</taxon>
        <taxon>Methanobacteriota</taxon>
        <taxon>Stenosarchaea group</taxon>
        <taxon>Methanomicrobia</taxon>
        <taxon>Candidatus Methanophagales</taxon>
        <taxon>Candidatus Methanophagaceae</taxon>
        <taxon>Candidatus Methanophaga</taxon>
    </lineage>
</organism>
<gene>
    <name evidence="1" type="ORF">DKLEMCON_00025</name>
</gene>
<name>A0A7G9ZDA9_9EURY</name>